<dbReference type="EMBL" id="SWDX01000003">
    <property type="protein sequence ID" value="TKC62503.1"/>
    <property type="molecule type" value="Genomic_DNA"/>
</dbReference>
<evidence type="ECO:0000313" key="5">
    <source>
        <dbReference type="EMBL" id="TKC62503.1"/>
    </source>
</evidence>
<dbReference type="Gene3D" id="1.10.10.60">
    <property type="entry name" value="Homeodomain-like"/>
    <property type="match status" value="1"/>
</dbReference>
<dbReference type="SMART" id="SM00342">
    <property type="entry name" value="HTH_ARAC"/>
    <property type="match status" value="1"/>
</dbReference>
<keyword evidence="2" id="KW-0238">DNA-binding</keyword>
<dbReference type="InterPro" id="IPR018060">
    <property type="entry name" value="HTH_AraC"/>
</dbReference>
<evidence type="ECO:0000256" key="1">
    <source>
        <dbReference type="ARBA" id="ARBA00023015"/>
    </source>
</evidence>
<dbReference type="PROSITE" id="PS00041">
    <property type="entry name" value="HTH_ARAC_FAMILY_1"/>
    <property type="match status" value="1"/>
</dbReference>
<evidence type="ECO:0000256" key="3">
    <source>
        <dbReference type="ARBA" id="ARBA00023163"/>
    </source>
</evidence>
<protein>
    <submittedName>
        <fullName evidence="5">Helix-turn-helix transcriptional regulator</fullName>
    </submittedName>
</protein>
<evidence type="ECO:0000313" key="6">
    <source>
        <dbReference type="Proteomes" id="UP000309594"/>
    </source>
</evidence>
<dbReference type="Pfam" id="PF12833">
    <property type="entry name" value="HTH_18"/>
    <property type="match status" value="1"/>
</dbReference>
<comment type="caution">
    <text evidence="5">The sequence shown here is derived from an EMBL/GenBank/DDBJ whole genome shotgun (WGS) entry which is preliminary data.</text>
</comment>
<reference evidence="5 6" key="1">
    <citation type="submission" date="2019-04" db="EMBL/GenBank/DDBJ databases">
        <title>Pedobacter sp. RP-1-16 sp. nov., isolated from Arctic soil.</title>
        <authorList>
            <person name="Dahal R.H."/>
            <person name="Kim D.-U."/>
        </authorList>
    </citation>
    <scope>NUCLEOTIDE SEQUENCE [LARGE SCALE GENOMIC DNA]</scope>
    <source>
        <strain evidence="5 6">RP-1-16</strain>
    </source>
</reference>
<gene>
    <name evidence="5" type="ORF">FBD94_09830</name>
</gene>
<proteinExistence type="predicted"/>
<organism evidence="5 6">
    <name type="scientific">Pedobacter hiemivivus</name>
    <dbReference type="NCBI Taxonomy" id="2530454"/>
    <lineage>
        <taxon>Bacteria</taxon>
        <taxon>Pseudomonadati</taxon>
        <taxon>Bacteroidota</taxon>
        <taxon>Sphingobacteriia</taxon>
        <taxon>Sphingobacteriales</taxon>
        <taxon>Sphingobacteriaceae</taxon>
        <taxon>Pedobacter</taxon>
    </lineage>
</organism>
<dbReference type="GO" id="GO:0003700">
    <property type="term" value="F:DNA-binding transcription factor activity"/>
    <property type="evidence" value="ECO:0007669"/>
    <property type="project" value="InterPro"/>
</dbReference>
<evidence type="ECO:0000256" key="2">
    <source>
        <dbReference type="ARBA" id="ARBA00023125"/>
    </source>
</evidence>
<keyword evidence="3" id="KW-0804">Transcription</keyword>
<feature type="domain" description="HTH araC/xylS-type" evidence="4">
    <location>
        <begin position="227"/>
        <end position="327"/>
    </location>
</feature>
<dbReference type="SUPFAM" id="SSF46689">
    <property type="entry name" value="Homeodomain-like"/>
    <property type="match status" value="1"/>
</dbReference>
<dbReference type="PANTHER" id="PTHR43280">
    <property type="entry name" value="ARAC-FAMILY TRANSCRIPTIONAL REGULATOR"/>
    <property type="match status" value="1"/>
</dbReference>
<dbReference type="AlphaFoldDB" id="A0A4U1GHW6"/>
<dbReference type="PROSITE" id="PS01124">
    <property type="entry name" value="HTH_ARAC_FAMILY_2"/>
    <property type="match status" value="1"/>
</dbReference>
<accession>A0A4U1GHW6</accession>
<name>A0A4U1GHW6_9SPHI</name>
<evidence type="ECO:0000259" key="4">
    <source>
        <dbReference type="PROSITE" id="PS01124"/>
    </source>
</evidence>
<dbReference type="GO" id="GO:0043565">
    <property type="term" value="F:sequence-specific DNA binding"/>
    <property type="evidence" value="ECO:0007669"/>
    <property type="project" value="InterPro"/>
</dbReference>
<dbReference type="InterPro" id="IPR009057">
    <property type="entry name" value="Homeodomain-like_sf"/>
</dbReference>
<dbReference type="Proteomes" id="UP000309594">
    <property type="component" value="Unassembled WGS sequence"/>
</dbReference>
<dbReference type="InterPro" id="IPR018062">
    <property type="entry name" value="HTH_AraC-typ_CS"/>
</dbReference>
<sequence length="328" mass="38334">MQSHLMFNMVTAVTENISTGHLPHFCSWPIQYAQANLITVPEGQILRQSHSHSLVHIDLFEYVLTKEITINFAQTNMSIFMFAMFEGHSALYDQQDNFISEVKNASCHFGYHDEGNYHVKLPPGVHKYLLLTLRPEWFLYETKNLHQFKALITNYMAKKECAFALPYCRLTKRVNQTLKKMLLQKKVSPDSLYATIKRVLTELMVQYHNMLGEHNYTTAALHKIKAMDIKNFIQENFKSKLANSIPELARHFAVSETTFKQLAKLAFGKPYREHLITLRMEYSLHELTTTNKTIREITCLAGYSDPYYFSYAFKKYYQKSPHHLRSIL</sequence>
<keyword evidence="1" id="KW-0805">Transcription regulation</keyword>
<dbReference type="PANTHER" id="PTHR43280:SF2">
    <property type="entry name" value="HTH-TYPE TRANSCRIPTIONAL REGULATOR EXSA"/>
    <property type="match status" value="1"/>
</dbReference>